<reference evidence="2 3" key="1">
    <citation type="submission" date="2024-09" db="EMBL/GenBank/DDBJ databases">
        <authorList>
            <person name="Sun Q."/>
            <person name="Mori K."/>
        </authorList>
    </citation>
    <scope>NUCLEOTIDE SEQUENCE [LARGE SCALE GENOMIC DNA]</scope>
    <source>
        <strain evidence="2 3">CICC 11035S</strain>
    </source>
</reference>
<protein>
    <submittedName>
        <fullName evidence="2">GPO family capsid scaffolding protein</fullName>
    </submittedName>
</protein>
<name>A0ABV6SBY6_9SPHN</name>
<comment type="caution">
    <text evidence="2">The sequence shown here is derived from an EMBL/GenBank/DDBJ whole genome shotgun (WGS) entry which is preliminary data.</text>
</comment>
<gene>
    <name evidence="2" type="ORF">ACFFF8_13360</name>
</gene>
<dbReference type="Pfam" id="PF05929">
    <property type="entry name" value="Phage_GPO"/>
    <property type="match status" value="1"/>
</dbReference>
<dbReference type="EMBL" id="JBHLTM010000053">
    <property type="protein sequence ID" value="MFC0685588.1"/>
    <property type="molecule type" value="Genomic_DNA"/>
</dbReference>
<evidence type="ECO:0000256" key="1">
    <source>
        <dbReference type="SAM" id="MobiDB-lite"/>
    </source>
</evidence>
<dbReference type="RefSeq" id="WP_267221639.1">
    <property type="nucleotide sequence ID" value="NZ_JAPCWC010000011.1"/>
</dbReference>
<proteinExistence type="predicted"/>
<evidence type="ECO:0000313" key="2">
    <source>
        <dbReference type="EMBL" id="MFC0685588.1"/>
    </source>
</evidence>
<evidence type="ECO:0000313" key="3">
    <source>
        <dbReference type="Proteomes" id="UP001589858"/>
    </source>
</evidence>
<sequence>MKTKAFLLATSGPTVDGRNIEPKLLTEMAESYNPKTYGARLNIEHIRGATGQAPFRAFGDVTELSTAEVEVDFNGKKEKRTGLYGVFDINEDAKALNDAGQKVYPSIEIEPNFAGKGFAYLMGCALTDSPASIATERLQFNRQLPGTEVYSRDTAAVIEFADEGGSATATGDSFLTKFGAMLDSFSAKFTPAKTEATPPKEAEPAAPAAFDFSQFKPLFAELGKSFSDEIGALRTELRTEVDAIGVKLSKVEKVQDETPSKSFTRRPASDGGAGDFAGVF</sequence>
<keyword evidence="3" id="KW-1185">Reference proteome</keyword>
<dbReference type="InterPro" id="IPR009228">
    <property type="entry name" value="Capsid_scaffold_GpO"/>
</dbReference>
<accession>A0ABV6SBY6</accession>
<dbReference type="Proteomes" id="UP001589858">
    <property type="component" value="Unassembled WGS sequence"/>
</dbReference>
<organism evidence="2 3">
    <name type="scientific">Novosphingobium clariflavum</name>
    <dbReference type="NCBI Taxonomy" id="2029884"/>
    <lineage>
        <taxon>Bacteria</taxon>
        <taxon>Pseudomonadati</taxon>
        <taxon>Pseudomonadota</taxon>
        <taxon>Alphaproteobacteria</taxon>
        <taxon>Sphingomonadales</taxon>
        <taxon>Sphingomonadaceae</taxon>
        <taxon>Novosphingobium</taxon>
    </lineage>
</organism>
<feature type="region of interest" description="Disordered" evidence="1">
    <location>
        <begin position="254"/>
        <end position="280"/>
    </location>
</feature>
<feature type="compositionally biased region" description="Gly residues" evidence="1">
    <location>
        <begin position="271"/>
        <end position="280"/>
    </location>
</feature>